<organism evidence="1 2">
    <name type="scientific">Thauera terpenica 58Eu</name>
    <dbReference type="NCBI Taxonomy" id="1348657"/>
    <lineage>
        <taxon>Bacteria</taxon>
        <taxon>Pseudomonadati</taxon>
        <taxon>Pseudomonadota</taxon>
        <taxon>Betaproteobacteria</taxon>
        <taxon>Rhodocyclales</taxon>
        <taxon>Zoogloeaceae</taxon>
        <taxon>Thauera</taxon>
    </lineage>
</organism>
<dbReference type="Proteomes" id="UP000015455">
    <property type="component" value="Unassembled WGS sequence"/>
</dbReference>
<name>S9ZHM3_9RHOO</name>
<sequence>MKTRSLLVTATGFVVVVVSVSGLVFSLWSGSTPAQAQPMLSLASQECTCSRGLSLIDPASGAGPSVLHNCQCGALQCVVHAQSGQLQCR</sequence>
<reference evidence="1 2" key="1">
    <citation type="submission" date="2013-06" db="EMBL/GenBank/DDBJ databases">
        <title>Draft genome sequence of Thauera terpenica.</title>
        <authorList>
            <person name="Liu B."/>
            <person name="Frostegard A.H."/>
            <person name="Shapleigh J.P."/>
        </authorList>
    </citation>
    <scope>NUCLEOTIDE SEQUENCE [LARGE SCALE GENOMIC DNA]</scope>
    <source>
        <strain evidence="1 2">58Eu</strain>
    </source>
</reference>
<dbReference type="AlphaFoldDB" id="S9ZHM3"/>
<comment type="caution">
    <text evidence="1">The sequence shown here is derived from an EMBL/GenBank/DDBJ whole genome shotgun (WGS) entry which is preliminary data.</text>
</comment>
<protein>
    <submittedName>
        <fullName evidence="1">Uncharacterized protein</fullName>
    </submittedName>
</protein>
<proteinExistence type="predicted"/>
<keyword evidence="2" id="KW-1185">Reference proteome</keyword>
<evidence type="ECO:0000313" key="1">
    <source>
        <dbReference type="EMBL" id="EPZ16885.1"/>
    </source>
</evidence>
<dbReference type="EMBL" id="ATJV01000024">
    <property type="protein sequence ID" value="EPZ16885.1"/>
    <property type="molecule type" value="Genomic_DNA"/>
</dbReference>
<dbReference type="OrthoDB" id="8527947at2"/>
<evidence type="ECO:0000313" key="2">
    <source>
        <dbReference type="Proteomes" id="UP000015455"/>
    </source>
</evidence>
<gene>
    <name evidence="1" type="ORF">M622_10215</name>
</gene>
<dbReference type="RefSeq" id="WP_021248028.1">
    <property type="nucleotide sequence ID" value="NZ_ATJV01000024.1"/>
</dbReference>
<accession>S9ZHM3</accession>